<accession>A0A7K1KWR9</accession>
<gene>
    <name evidence="3" type="ORF">GNZ18_08530</name>
</gene>
<dbReference type="PROSITE" id="PS51257">
    <property type="entry name" value="PROKAR_LIPOPROTEIN"/>
    <property type="match status" value="1"/>
</dbReference>
<evidence type="ECO:0000256" key="1">
    <source>
        <dbReference type="SAM" id="MobiDB-lite"/>
    </source>
</evidence>
<feature type="compositionally biased region" description="Basic and acidic residues" evidence="1">
    <location>
        <begin position="35"/>
        <end position="45"/>
    </location>
</feature>
<feature type="chain" id="PRO_5029502158" description="Nuclear transport factor 2 family protein" evidence="2">
    <location>
        <begin position="18"/>
        <end position="167"/>
    </location>
</feature>
<dbReference type="RefSeq" id="WP_156215732.1">
    <property type="nucleotide sequence ID" value="NZ_WOFH01000003.1"/>
</dbReference>
<evidence type="ECO:0008006" key="5">
    <source>
        <dbReference type="Google" id="ProtNLM"/>
    </source>
</evidence>
<comment type="caution">
    <text evidence="3">The sequence shown here is derived from an EMBL/GenBank/DDBJ whole genome shotgun (WGS) entry which is preliminary data.</text>
</comment>
<reference evidence="3 4" key="1">
    <citation type="submission" date="2019-11" db="EMBL/GenBank/DDBJ databases">
        <authorList>
            <person name="Cao P."/>
        </authorList>
    </citation>
    <scope>NUCLEOTIDE SEQUENCE [LARGE SCALE GENOMIC DNA]</scope>
    <source>
        <strain evidence="3 4">NEAU-AAG5</strain>
    </source>
</reference>
<dbReference type="EMBL" id="WOFH01000003">
    <property type="protein sequence ID" value="MUN36640.1"/>
    <property type="molecule type" value="Genomic_DNA"/>
</dbReference>
<sequence>MWVRPSLAVLALLPALAACGGGGEVTMPPLTPEPADSRLTDTGGDERRTLPARLVLYRFLRGVAKGNVAVCAYLAPAYERTAFGRPGGCRAGLGRERAKLGPRDLAALRGVTVPTGEAGPGAGEVTVRFEDLKWRGEPAGQGGLLASSFTLRRTGGRWLIAEQGQPS</sequence>
<evidence type="ECO:0000313" key="4">
    <source>
        <dbReference type="Proteomes" id="UP000432015"/>
    </source>
</evidence>
<proteinExistence type="predicted"/>
<evidence type="ECO:0000313" key="3">
    <source>
        <dbReference type="EMBL" id="MUN36640.1"/>
    </source>
</evidence>
<name>A0A7K1KWR9_9ACTN</name>
<dbReference type="AlphaFoldDB" id="A0A7K1KWR9"/>
<feature type="signal peptide" evidence="2">
    <location>
        <begin position="1"/>
        <end position="17"/>
    </location>
</feature>
<dbReference type="Proteomes" id="UP000432015">
    <property type="component" value="Unassembled WGS sequence"/>
</dbReference>
<keyword evidence="2" id="KW-0732">Signal</keyword>
<keyword evidence="4" id="KW-1185">Reference proteome</keyword>
<evidence type="ECO:0000256" key="2">
    <source>
        <dbReference type="SAM" id="SignalP"/>
    </source>
</evidence>
<protein>
    <recommendedName>
        <fullName evidence="5">Nuclear transport factor 2 family protein</fullName>
    </recommendedName>
</protein>
<feature type="region of interest" description="Disordered" evidence="1">
    <location>
        <begin position="23"/>
        <end position="45"/>
    </location>
</feature>
<organism evidence="3 4">
    <name type="scientific">Actinomadura litoris</name>
    <dbReference type="NCBI Taxonomy" id="2678616"/>
    <lineage>
        <taxon>Bacteria</taxon>
        <taxon>Bacillati</taxon>
        <taxon>Actinomycetota</taxon>
        <taxon>Actinomycetes</taxon>
        <taxon>Streptosporangiales</taxon>
        <taxon>Thermomonosporaceae</taxon>
        <taxon>Actinomadura</taxon>
    </lineage>
</organism>